<dbReference type="GO" id="GO:0008270">
    <property type="term" value="F:zinc ion binding"/>
    <property type="evidence" value="ECO:0007669"/>
    <property type="project" value="InterPro"/>
</dbReference>
<dbReference type="FunCoup" id="I2GZS7">
    <property type="interactions" value="26"/>
</dbReference>
<dbReference type="SUPFAM" id="SSF57756">
    <property type="entry name" value="Retrovirus zinc finger-like domains"/>
    <property type="match status" value="1"/>
</dbReference>
<dbReference type="KEGG" id="tbl:TBLA_0B08130"/>
<dbReference type="RefSeq" id="XP_004179148.1">
    <property type="nucleotide sequence ID" value="XM_004179100.1"/>
</dbReference>
<organism evidence="1 2">
    <name type="scientific">Henningerozyma blattae (strain ATCC 34711 / CBS 6284 / DSM 70876 / NBRC 10599 / NRRL Y-10934 / UCD 77-7)</name>
    <name type="common">Yeast</name>
    <name type="synonym">Tetrapisispora blattae</name>
    <dbReference type="NCBI Taxonomy" id="1071380"/>
    <lineage>
        <taxon>Eukaryota</taxon>
        <taxon>Fungi</taxon>
        <taxon>Dikarya</taxon>
        <taxon>Ascomycota</taxon>
        <taxon>Saccharomycotina</taxon>
        <taxon>Saccharomycetes</taxon>
        <taxon>Saccharomycetales</taxon>
        <taxon>Saccharomycetaceae</taxon>
        <taxon>Henningerozyma</taxon>
    </lineage>
</organism>
<dbReference type="GeneID" id="14494627"/>
<keyword evidence="2" id="KW-1185">Reference proteome</keyword>
<accession>I2GZS7</accession>
<gene>
    <name evidence="1" type="primary">TBLA0B08130</name>
    <name evidence="1" type="ORF">TBLA_0B08130</name>
</gene>
<dbReference type="OrthoDB" id="4069967at2759"/>
<evidence type="ECO:0008006" key="3">
    <source>
        <dbReference type="Google" id="ProtNLM"/>
    </source>
</evidence>
<sequence length="157" mass="17733">MDNKDTKKITEDASKKTQDDLIKLSQAMDNIALLIKNKQNSATNESSQDTSAPDKWKQLSSLVNSILDDSKQSHQNHSTRLCVDLLSCKNNNELEIIERFNDETKSLDKFALVPLVELDAIPPSLPSTKNKKKNNIKCSFCNEPGHKRSSCNKRFLK</sequence>
<name>I2GZS7_HENB6</name>
<reference evidence="1 2" key="1">
    <citation type="journal article" date="2011" name="Proc. Natl. Acad. Sci. U.S.A.">
        <title>Evolutionary erosion of yeast sex chromosomes by mating-type switching accidents.</title>
        <authorList>
            <person name="Gordon J.L."/>
            <person name="Armisen D."/>
            <person name="Proux-Wera E."/>
            <person name="Oheigeartaigh S.S."/>
            <person name="Byrne K.P."/>
            <person name="Wolfe K.H."/>
        </authorList>
    </citation>
    <scope>NUCLEOTIDE SEQUENCE [LARGE SCALE GENOMIC DNA]</scope>
    <source>
        <strain evidence="2">ATCC 34711 / CBS 6284 / DSM 70876 / NBRC 10599 / NRRL Y-10934 / UCD 77-7</strain>
    </source>
</reference>
<protein>
    <recommendedName>
        <fullName evidence="3">CCHC-type domain-containing protein</fullName>
    </recommendedName>
</protein>
<evidence type="ECO:0000313" key="1">
    <source>
        <dbReference type="EMBL" id="CCH59629.1"/>
    </source>
</evidence>
<proteinExistence type="predicted"/>
<dbReference type="InterPro" id="IPR036875">
    <property type="entry name" value="Znf_CCHC_sf"/>
</dbReference>
<dbReference type="HOGENOM" id="CLU_125085_0_0_1"/>
<dbReference type="EMBL" id="HE806317">
    <property type="protein sequence ID" value="CCH59629.1"/>
    <property type="molecule type" value="Genomic_DNA"/>
</dbReference>
<dbReference type="Proteomes" id="UP000002866">
    <property type="component" value="Chromosome 2"/>
</dbReference>
<dbReference type="GO" id="GO:0003676">
    <property type="term" value="F:nucleic acid binding"/>
    <property type="evidence" value="ECO:0007669"/>
    <property type="project" value="InterPro"/>
</dbReference>
<dbReference type="OMA" id="HTRANCQ"/>
<dbReference type="Pfam" id="PF16588">
    <property type="entry name" value="zf-C2H2_10"/>
    <property type="match status" value="1"/>
</dbReference>
<evidence type="ECO:0000313" key="2">
    <source>
        <dbReference type="Proteomes" id="UP000002866"/>
    </source>
</evidence>
<dbReference type="AlphaFoldDB" id="I2GZS7"/>
<dbReference type="InParanoid" id="I2GZS7"/>